<evidence type="ECO:0000256" key="4">
    <source>
        <dbReference type="ARBA" id="ARBA00022806"/>
    </source>
</evidence>
<protein>
    <submittedName>
        <fullName evidence="10">ATP-dependent DNA helicase RecG</fullName>
    </submittedName>
</protein>
<evidence type="ECO:0000256" key="1">
    <source>
        <dbReference type="ARBA" id="ARBA00022741"/>
    </source>
</evidence>
<dbReference type="InterPro" id="IPR011545">
    <property type="entry name" value="DEAD/DEAH_box_helicase_dom"/>
</dbReference>
<dbReference type="STRING" id="1514105.AOC36_04810"/>
<dbReference type="PANTHER" id="PTHR47964:SF1">
    <property type="entry name" value="ATP-DEPENDENT DNA HELICASE HOMOLOG RECG, CHLOROPLASTIC"/>
    <property type="match status" value="1"/>
</dbReference>
<sequence>MKYLTEKQQAIVHDLGYENDLDFLNHFPFRYEYRVTIPFNEWKEGDEVVFEGTLLSAFKSYRFGKNQTRTTFEVLVDEEIISVVIFNRPYLKQEHYAQRIIVHGTYNGKFKFLAKSVTNQPLEQQLGIKPVYATKQGIKQFEITRLIQKILNHVELKDIIPQDFVAKYRLLHRQTALKYLHMPDNDVQIQAAYRTLKYEEFLMYQLYGQMNQMNRLEKSPLSIDQDALNAKIKSLPYLLTADQLIALEDIVKDLKAPRQMNRLLQGDVGSGKTVVAVLAALCVIKQGYQVCFMVPTDVLMEQHVLSIKQLIPEVKIASLSQSTSDKPSVMDAISKGDVDLIIGTHALFQEKVSFKKLGLIIIDEQHRFGVRQRESLINKSDKPDILLLSATPIPRTLAASLFFDLDVSTIETYPSFRKPINTVFIEENSMRSIMDDVHDRLSKKEQIYIVCPAIEESTNMRGVRTVSAIYDQMVQALKGYRIGMLHGQMKAQEKDDIMKQFKQGSIDVLVCTTVIEVGIDVHNANTMIIYNAELFGLATLHQLRGRVGRGAIQGVCYLLSDNKDDAKKRLELMTHVNNGFDLSLEDLRNRGMGDLLGSRQSGIPNFILGDVVKDVAILNQAKLDAHEILHHPHNQDYKNIIDIVRINKNGIDGV</sequence>
<evidence type="ECO:0000313" key="11">
    <source>
        <dbReference type="Proteomes" id="UP000063781"/>
    </source>
</evidence>
<accession>A0A109UGZ3</accession>
<evidence type="ECO:0000259" key="8">
    <source>
        <dbReference type="PROSITE" id="PS51192"/>
    </source>
</evidence>
<evidence type="ECO:0000259" key="9">
    <source>
        <dbReference type="PROSITE" id="PS51194"/>
    </source>
</evidence>
<keyword evidence="5" id="KW-0067">ATP-binding</keyword>
<dbReference type="RefSeq" id="WP_067631967.1">
    <property type="nucleotide sequence ID" value="NZ_CP013213.1"/>
</dbReference>
<dbReference type="Gene3D" id="3.40.50.300">
    <property type="entry name" value="P-loop containing nucleotide triphosphate hydrolases"/>
    <property type="match status" value="2"/>
</dbReference>
<dbReference type="SUPFAM" id="SSF50249">
    <property type="entry name" value="Nucleic acid-binding proteins"/>
    <property type="match status" value="1"/>
</dbReference>
<evidence type="ECO:0000256" key="5">
    <source>
        <dbReference type="ARBA" id="ARBA00022840"/>
    </source>
</evidence>
<dbReference type="InterPro" id="IPR012340">
    <property type="entry name" value="NA-bd_OB-fold"/>
</dbReference>
<keyword evidence="6" id="KW-0238">DNA-binding</keyword>
<organism evidence="10 11">
    <name type="scientific">Erysipelothrix larvae</name>
    <dbReference type="NCBI Taxonomy" id="1514105"/>
    <lineage>
        <taxon>Bacteria</taxon>
        <taxon>Bacillati</taxon>
        <taxon>Bacillota</taxon>
        <taxon>Erysipelotrichia</taxon>
        <taxon>Erysipelotrichales</taxon>
        <taxon>Erysipelotrichaceae</taxon>
        <taxon>Erysipelothrix</taxon>
    </lineage>
</organism>
<evidence type="ECO:0000256" key="3">
    <source>
        <dbReference type="ARBA" id="ARBA00022801"/>
    </source>
</evidence>
<proteinExistence type="predicted"/>
<dbReference type="InterPro" id="IPR014001">
    <property type="entry name" value="Helicase_ATP-bd"/>
</dbReference>
<keyword evidence="7" id="KW-0234">DNA repair</keyword>
<dbReference type="GO" id="GO:0005524">
    <property type="term" value="F:ATP binding"/>
    <property type="evidence" value="ECO:0007669"/>
    <property type="project" value="UniProtKB-KW"/>
</dbReference>
<feature type="domain" description="Helicase ATP-binding" evidence="8">
    <location>
        <begin position="253"/>
        <end position="410"/>
    </location>
</feature>
<dbReference type="PROSITE" id="PS51192">
    <property type="entry name" value="HELICASE_ATP_BIND_1"/>
    <property type="match status" value="1"/>
</dbReference>
<evidence type="ECO:0000256" key="2">
    <source>
        <dbReference type="ARBA" id="ARBA00022763"/>
    </source>
</evidence>
<keyword evidence="1" id="KW-0547">Nucleotide-binding</keyword>
<keyword evidence="3" id="KW-0378">Hydrolase</keyword>
<dbReference type="InterPro" id="IPR047112">
    <property type="entry name" value="RecG/Mfd"/>
</dbReference>
<reference evidence="10 11" key="1">
    <citation type="submission" date="2015-10" db="EMBL/GenBank/DDBJ databases">
        <title>Erysipelothrix larvae sp. LV19 isolated from the larval gut of the rhinoceros beetle, Trypoxylus dichotomus.</title>
        <authorList>
            <person name="Lim S."/>
            <person name="Kim B.-C."/>
        </authorList>
    </citation>
    <scope>NUCLEOTIDE SEQUENCE [LARGE SCALE GENOMIC DNA]</scope>
    <source>
        <strain evidence="10 11">LV19</strain>
    </source>
</reference>
<dbReference type="InterPro" id="IPR033454">
    <property type="entry name" value="RecG_wedge"/>
</dbReference>
<evidence type="ECO:0000256" key="7">
    <source>
        <dbReference type="ARBA" id="ARBA00023204"/>
    </source>
</evidence>
<evidence type="ECO:0000256" key="6">
    <source>
        <dbReference type="ARBA" id="ARBA00023125"/>
    </source>
</evidence>
<dbReference type="Pfam" id="PF00271">
    <property type="entry name" value="Helicase_C"/>
    <property type="match status" value="1"/>
</dbReference>
<evidence type="ECO:0000313" key="10">
    <source>
        <dbReference type="EMBL" id="AMC93318.1"/>
    </source>
</evidence>
<dbReference type="InterPro" id="IPR001650">
    <property type="entry name" value="Helicase_C-like"/>
</dbReference>
<dbReference type="Pfam" id="PF17191">
    <property type="entry name" value="RecG_wedge"/>
    <property type="match status" value="1"/>
</dbReference>
<feature type="domain" description="Helicase C-terminal" evidence="9">
    <location>
        <begin position="433"/>
        <end position="588"/>
    </location>
</feature>
<dbReference type="SUPFAM" id="SSF52540">
    <property type="entry name" value="P-loop containing nucleoside triphosphate hydrolases"/>
    <property type="match status" value="1"/>
</dbReference>
<dbReference type="Pfam" id="PF00270">
    <property type="entry name" value="DEAD"/>
    <property type="match status" value="1"/>
</dbReference>
<dbReference type="GO" id="GO:0006281">
    <property type="term" value="P:DNA repair"/>
    <property type="evidence" value="ECO:0007669"/>
    <property type="project" value="UniProtKB-KW"/>
</dbReference>
<dbReference type="Gene3D" id="2.40.50.140">
    <property type="entry name" value="Nucleic acid-binding proteins"/>
    <property type="match status" value="1"/>
</dbReference>
<dbReference type="KEGG" id="erl:AOC36_04810"/>
<name>A0A109UGZ3_9FIRM</name>
<gene>
    <name evidence="10" type="ORF">AOC36_04810</name>
</gene>
<dbReference type="InterPro" id="IPR027417">
    <property type="entry name" value="P-loop_NTPase"/>
</dbReference>
<dbReference type="GO" id="GO:0003678">
    <property type="term" value="F:DNA helicase activity"/>
    <property type="evidence" value="ECO:0007669"/>
    <property type="project" value="TreeGrafter"/>
</dbReference>
<dbReference type="PANTHER" id="PTHR47964">
    <property type="entry name" value="ATP-DEPENDENT DNA HELICASE HOMOLOG RECG, CHLOROPLASTIC"/>
    <property type="match status" value="1"/>
</dbReference>
<dbReference type="PROSITE" id="PS51194">
    <property type="entry name" value="HELICASE_CTER"/>
    <property type="match status" value="1"/>
</dbReference>
<keyword evidence="2" id="KW-0227">DNA damage</keyword>
<keyword evidence="4 10" id="KW-0347">Helicase</keyword>
<dbReference type="OrthoDB" id="9804325at2"/>
<dbReference type="GO" id="GO:0003677">
    <property type="term" value="F:DNA binding"/>
    <property type="evidence" value="ECO:0007669"/>
    <property type="project" value="UniProtKB-KW"/>
</dbReference>
<dbReference type="AlphaFoldDB" id="A0A109UGZ3"/>
<dbReference type="SMART" id="SM00487">
    <property type="entry name" value="DEXDc"/>
    <property type="match status" value="1"/>
</dbReference>
<dbReference type="EMBL" id="CP013213">
    <property type="protein sequence ID" value="AMC93318.1"/>
    <property type="molecule type" value="Genomic_DNA"/>
</dbReference>
<dbReference type="SMART" id="SM00490">
    <property type="entry name" value="HELICc"/>
    <property type="match status" value="1"/>
</dbReference>
<keyword evidence="11" id="KW-1185">Reference proteome</keyword>
<dbReference type="GO" id="GO:0016787">
    <property type="term" value="F:hydrolase activity"/>
    <property type="evidence" value="ECO:0007669"/>
    <property type="project" value="UniProtKB-KW"/>
</dbReference>
<dbReference type="Proteomes" id="UP000063781">
    <property type="component" value="Chromosome"/>
</dbReference>